<feature type="transmembrane region" description="Helical" evidence="1">
    <location>
        <begin position="85"/>
        <end position="106"/>
    </location>
</feature>
<accession>A0ABQ6JZJ5</accession>
<protein>
    <submittedName>
        <fullName evidence="2">Uncharacterized protein</fullName>
    </submittedName>
</protein>
<feature type="transmembrane region" description="Helical" evidence="1">
    <location>
        <begin position="12"/>
        <end position="34"/>
    </location>
</feature>
<proteinExistence type="predicted"/>
<organism evidence="2 3">
    <name type="scientific">Homoserinibacter gongjuensis</name>
    <dbReference type="NCBI Taxonomy" id="1162968"/>
    <lineage>
        <taxon>Bacteria</taxon>
        <taxon>Bacillati</taxon>
        <taxon>Actinomycetota</taxon>
        <taxon>Actinomycetes</taxon>
        <taxon>Micrococcales</taxon>
        <taxon>Microbacteriaceae</taxon>
        <taxon>Homoserinibacter</taxon>
    </lineage>
</organism>
<evidence type="ECO:0000313" key="3">
    <source>
        <dbReference type="Proteomes" id="UP001157069"/>
    </source>
</evidence>
<keyword evidence="3" id="KW-1185">Reference proteome</keyword>
<dbReference type="EMBL" id="BSVA01000001">
    <property type="protein sequence ID" value="GMA91986.1"/>
    <property type="molecule type" value="Genomic_DNA"/>
</dbReference>
<reference evidence="3" key="1">
    <citation type="journal article" date="2019" name="Int. J. Syst. Evol. Microbiol.">
        <title>The Global Catalogue of Microorganisms (GCM) 10K type strain sequencing project: providing services to taxonomists for standard genome sequencing and annotation.</title>
        <authorList>
            <consortium name="The Broad Institute Genomics Platform"/>
            <consortium name="The Broad Institute Genome Sequencing Center for Infectious Disease"/>
            <person name="Wu L."/>
            <person name="Ma J."/>
        </authorList>
    </citation>
    <scope>NUCLEOTIDE SEQUENCE [LARGE SCALE GENOMIC DNA]</scope>
    <source>
        <strain evidence="3">NBRC 108755</strain>
    </source>
</reference>
<feature type="transmembrane region" description="Helical" evidence="1">
    <location>
        <begin position="54"/>
        <end position="76"/>
    </location>
</feature>
<gene>
    <name evidence="2" type="ORF">GCM10025869_25150</name>
</gene>
<keyword evidence="1" id="KW-0812">Transmembrane</keyword>
<evidence type="ECO:0000313" key="2">
    <source>
        <dbReference type="EMBL" id="GMA91986.1"/>
    </source>
</evidence>
<evidence type="ECO:0000256" key="1">
    <source>
        <dbReference type="SAM" id="Phobius"/>
    </source>
</evidence>
<dbReference type="RefSeq" id="WP_284300581.1">
    <property type="nucleotide sequence ID" value="NZ_BSVA01000001.1"/>
</dbReference>
<comment type="caution">
    <text evidence="2">The sequence shown here is derived from an EMBL/GenBank/DDBJ whole genome shotgun (WGS) entry which is preliminary data.</text>
</comment>
<name>A0ABQ6JZJ5_9MICO</name>
<dbReference type="Proteomes" id="UP001157069">
    <property type="component" value="Unassembled WGS sequence"/>
</dbReference>
<sequence length="111" mass="11505">MARTRYPDANARALSILLIGVQLAVSIIATYLVTLQTFSVAGCGDRCDYDLVTAAFRGTIIAASVALLGSIGVVVARSRQGLPSWWAPVAGMVLVMAAATLAVLLVRLGTA</sequence>
<keyword evidence="1" id="KW-1133">Transmembrane helix</keyword>
<keyword evidence="1" id="KW-0472">Membrane</keyword>